<keyword evidence="2" id="KW-0547">Nucleotide-binding</keyword>
<dbReference type="AlphaFoldDB" id="X1D635"/>
<name>X1D635_9ZZZZ</name>
<protein>
    <recommendedName>
        <fullName evidence="5">ATP-grasp domain-containing protein</fullName>
    </recommendedName>
</protein>
<keyword evidence="1" id="KW-0436">Ligase</keyword>
<dbReference type="GO" id="GO:0005524">
    <property type="term" value="F:ATP binding"/>
    <property type="evidence" value="ECO:0007669"/>
    <property type="project" value="UniProtKB-KW"/>
</dbReference>
<sequence>LRFIVNTGTGLGGIIVEVIKDRALLIPPIGREEARRAIDSTKGSKLLYGFRGKPEGDIEALIEVILKVGEIAADLAGRIDTLDINPLLILPKGKGVIAVDALVSIKRNS</sequence>
<evidence type="ECO:0000256" key="3">
    <source>
        <dbReference type="ARBA" id="ARBA00022840"/>
    </source>
</evidence>
<organism evidence="4">
    <name type="scientific">marine sediment metagenome</name>
    <dbReference type="NCBI Taxonomy" id="412755"/>
    <lineage>
        <taxon>unclassified sequences</taxon>
        <taxon>metagenomes</taxon>
        <taxon>ecological metagenomes</taxon>
    </lineage>
</organism>
<dbReference type="EMBL" id="BART01034281">
    <property type="protein sequence ID" value="GAH16211.1"/>
    <property type="molecule type" value="Genomic_DNA"/>
</dbReference>
<accession>X1D635</accession>
<proteinExistence type="predicted"/>
<reference evidence="4" key="1">
    <citation type="journal article" date="2014" name="Front. Microbiol.">
        <title>High frequency of phylogenetically diverse reductive dehalogenase-homologous genes in deep subseafloor sedimentary metagenomes.</title>
        <authorList>
            <person name="Kawai M."/>
            <person name="Futagami T."/>
            <person name="Toyoda A."/>
            <person name="Takaki Y."/>
            <person name="Nishi S."/>
            <person name="Hori S."/>
            <person name="Arai W."/>
            <person name="Tsubouchi T."/>
            <person name="Morono Y."/>
            <person name="Uchiyama I."/>
            <person name="Ito T."/>
            <person name="Fujiyama A."/>
            <person name="Inagaki F."/>
            <person name="Takami H."/>
        </authorList>
    </citation>
    <scope>NUCLEOTIDE SEQUENCE</scope>
    <source>
        <strain evidence="4">Expedition CK06-06</strain>
    </source>
</reference>
<gene>
    <name evidence="4" type="ORF">S01H4_58642</name>
</gene>
<dbReference type="GO" id="GO:0016874">
    <property type="term" value="F:ligase activity"/>
    <property type="evidence" value="ECO:0007669"/>
    <property type="project" value="UniProtKB-KW"/>
</dbReference>
<evidence type="ECO:0000256" key="1">
    <source>
        <dbReference type="ARBA" id="ARBA00022598"/>
    </source>
</evidence>
<keyword evidence="3" id="KW-0067">ATP-binding</keyword>
<dbReference type="Gene3D" id="3.30.470.20">
    <property type="entry name" value="ATP-grasp fold, B domain"/>
    <property type="match status" value="1"/>
</dbReference>
<evidence type="ECO:0000313" key="4">
    <source>
        <dbReference type="EMBL" id="GAH16211.1"/>
    </source>
</evidence>
<dbReference type="Pfam" id="PF13549">
    <property type="entry name" value="ATP-grasp_5"/>
    <property type="match status" value="1"/>
</dbReference>
<dbReference type="InterPro" id="IPR051538">
    <property type="entry name" value="Acyl-CoA_Synth/Transferase"/>
</dbReference>
<dbReference type="PANTHER" id="PTHR43334:SF1">
    <property type="entry name" value="3-HYDROXYPROPIONATE--COA LIGASE [ADP-FORMING]"/>
    <property type="match status" value="1"/>
</dbReference>
<evidence type="ECO:0008006" key="5">
    <source>
        <dbReference type="Google" id="ProtNLM"/>
    </source>
</evidence>
<feature type="non-terminal residue" evidence="4">
    <location>
        <position position="1"/>
    </location>
</feature>
<dbReference type="PANTHER" id="PTHR43334">
    <property type="entry name" value="ACETATE--COA LIGASE [ADP-FORMING]"/>
    <property type="match status" value="1"/>
</dbReference>
<comment type="caution">
    <text evidence="4">The sequence shown here is derived from an EMBL/GenBank/DDBJ whole genome shotgun (WGS) entry which is preliminary data.</text>
</comment>
<evidence type="ECO:0000256" key="2">
    <source>
        <dbReference type="ARBA" id="ARBA00022741"/>
    </source>
</evidence>
<dbReference type="SUPFAM" id="SSF56059">
    <property type="entry name" value="Glutathione synthetase ATP-binding domain-like"/>
    <property type="match status" value="1"/>
</dbReference>